<sequence>MIEDEKLQRRRLKAWIRLLRATRATENHLREFLRTHHDTTLPRFDVAAALHRQAKPMKMSELGKLLLVSNGNVTAVVERMEKDGLTVRSKSPDDRRSVLVSLTDEGRQKFEEMARAHEAEVNILFGKFDDDDLDLVRDLLCKVESKRQSDTDTDLQASGSGARVV</sequence>
<dbReference type="InterPro" id="IPR036390">
    <property type="entry name" value="WH_DNA-bd_sf"/>
</dbReference>
<dbReference type="PRINTS" id="PR00598">
    <property type="entry name" value="HTHMARR"/>
</dbReference>
<protein>
    <submittedName>
        <fullName evidence="2">MarR family transcriptional regulator</fullName>
    </submittedName>
</protein>
<reference evidence="2" key="1">
    <citation type="submission" date="2022-05" db="EMBL/GenBank/DDBJ databases">
        <authorList>
            <person name="Park J.-S."/>
        </authorList>
    </citation>
    <scope>NUCLEOTIDE SEQUENCE</scope>
    <source>
        <strain evidence="2">2012CJ41-6</strain>
    </source>
</reference>
<dbReference type="PANTHER" id="PTHR33164">
    <property type="entry name" value="TRANSCRIPTIONAL REGULATOR, MARR FAMILY"/>
    <property type="match status" value="1"/>
</dbReference>
<dbReference type="EMBL" id="JAMFMB010000032">
    <property type="protein sequence ID" value="MCL6285604.1"/>
    <property type="molecule type" value="Genomic_DNA"/>
</dbReference>
<dbReference type="InterPro" id="IPR039422">
    <property type="entry name" value="MarR/SlyA-like"/>
</dbReference>
<dbReference type="SMART" id="SM00347">
    <property type="entry name" value="HTH_MARR"/>
    <property type="match status" value="1"/>
</dbReference>
<organism evidence="2 3">
    <name type="scientific">Ruegeria spongiae</name>
    <dbReference type="NCBI Taxonomy" id="2942209"/>
    <lineage>
        <taxon>Bacteria</taxon>
        <taxon>Pseudomonadati</taxon>
        <taxon>Pseudomonadota</taxon>
        <taxon>Alphaproteobacteria</taxon>
        <taxon>Rhodobacterales</taxon>
        <taxon>Roseobacteraceae</taxon>
        <taxon>Ruegeria</taxon>
    </lineage>
</organism>
<dbReference type="Proteomes" id="UP001203880">
    <property type="component" value="Unassembled WGS sequence"/>
</dbReference>
<dbReference type="RefSeq" id="WP_249712545.1">
    <property type="nucleotide sequence ID" value="NZ_JAMFMB010000032.1"/>
</dbReference>
<dbReference type="PROSITE" id="PS50995">
    <property type="entry name" value="HTH_MARR_2"/>
    <property type="match status" value="1"/>
</dbReference>
<evidence type="ECO:0000259" key="1">
    <source>
        <dbReference type="PROSITE" id="PS50995"/>
    </source>
</evidence>
<name>A0ABT0Q9N2_9RHOB</name>
<comment type="caution">
    <text evidence="2">The sequence shown here is derived from an EMBL/GenBank/DDBJ whole genome shotgun (WGS) entry which is preliminary data.</text>
</comment>
<dbReference type="Pfam" id="PF01047">
    <property type="entry name" value="MarR"/>
    <property type="match status" value="1"/>
</dbReference>
<dbReference type="PANTHER" id="PTHR33164:SF43">
    <property type="entry name" value="HTH-TYPE TRANSCRIPTIONAL REPRESSOR YETL"/>
    <property type="match status" value="1"/>
</dbReference>
<evidence type="ECO:0000313" key="2">
    <source>
        <dbReference type="EMBL" id="MCL6285604.1"/>
    </source>
</evidence>
<feature type="domain" description="HTH marR-type" evidence="1">
    <location>
        <begin position="11"/>
        <end position="145"/>
    </location>
</feature>
<dbReference type="Gene3D" id="1.10.10.10">
    <property type="entry name" value="Winged helix-like DNA-binding domain superfamily/Winged helix DNA-binding domain"/>
    <property type="match status" value="1"/>
</dbReference>
<accession>A0ABT0Q9N2</accession>
<gene>
    <name evidence="2" type="ORF">M3P21_18905</name>
</gene>
<dbReference type="SUPFAM" id="SSF46785">
    <property type="entry name" value="Winged helix' DNA-binding domain"/>
    <property type="match status" value="1"/>
</dbReference>
<dbReference type="InterPro" id="IPR000835">
    <property type="entry name" value="HTH_MarR-typ"/>
</dbReference>
<keyword evidence="3" id="KW-1185">Reference proteome</keyword>
<evidence type="ECO:0000313" key="3">
    <source>
        <dbReference type="Proteomes" id="UP001203880"/>
    </source>
</evidence>
<proteinExistence type="predicted"/>
<dbReference type="InterPro" id="IPR036388">
    <property type="entry name" value="WH-like_DNA-bd_sf"/>
</dbReference>